<dbReference type="GO" id="GO:0032259">
    <property type="term" value="P:methylation"/>
    <property type="evidence" value="ECO:0007669"/>
    <property type="project" value="UniProtKB-KW"/>
</dbReference>
<dbReference type="SUPFAM" id="SSF53335">
    <property type="entry name" value="S-adenosyl-L-methionine-dependent methyltransferases"/>
    <property type="match status" value="1"/>
</dbReference>
<proteinExistence type="predicted"/>
<evidence type="ECO:0000313" key="1">
    <source>
        <dbReference type="EMBL" id="PIK42564.1"/>
    </source>
</evidence>
<dbReference type="STRING" id="307972.A0A2G8K3I6"/>
<keyword evidence="1" id="KW-0808">Transferase</keyword>
<reference evidence="1 2" key="1">
    <citation type="journal article" date="2017" name="PLoS Biol.">
        <title>The sea cucumber genome provides insights into morphological evolution and visceral regeneration.</title>
        <authorList>
            <person name="Zhang X."/>
            <person name="Sun L."/>
            <person name="Yuan J."/>
            <person name="Sun Y."/>
            <person name="Gao Y."/>
            <person name="Zhang L."/>
            <person name="Li S."/>
            <person name="Dai H."/>
            <person name="Hamel J.F."/>
            <person name="Liu C."/>
            <person name="Yu Y."/>
            <person name="Liu S."/>
            <person name="Lin W."/>
            <person name="Guo K."/>
            <person name="Jin S."/>
            <person name="Xu P."/>
            <person name="Storey K.B."/>
            <person name="Huan P."/>
            <person name="Zhang T."/>
            <person name="Zhou Y."/>
            <person name="Zhang J."/>
            <person name="Lin C."/>
            <person name="Li X."/>
            <person name="Xing L."/>
            <person name="Huo D."/>
            <person name="Sun M."/>
            <person name="Wang L."/>
            <person name="Mercier A."/>
            <person name="Li F."/>
            <person name="Yang H."/>
            <person name="Xiang J."/>
        </authorList>
    </citation>
    <scope>NUCLEOTIDE SEQUENCE [LARGE SCALE GENOMIC DNA]</scope>
    <source>
        <strain evidence="1">Shaxun</strain>
        <tissue evidence="1">Muscle</tissue>
    </source>
</reference>
<dbReference type="AlphaFoldDB" id="A0A2G8K3I6"/>
<accession>A0A2G8K3I6</accession>
<organism evidence="1 2">
    <name type="scientific">Stichopus japonicus</name>
    <name type="common">Sea cucumber</name>
    <dbReference type="NCBI Taxonomy" id="307972"/>
    <lineage>
        <taxon>Eukaryota</taxon>
        <taxon>Metazoa</taxon>
        <taxon>Echinodermata</taxon>
        <taxon>Eleutherozoa</taxon>
        <taxon>Echinozoa</taxon>
        <taxon>Holothuroidea</taxon>
        <taxon>Aspidochirotacea</taxon>
        <taxon>Aspidochirotida</taxon>
        <taxon>Stichopodidae</taxon>
        <taxon>Apostichopus</taxon>
    </lineage>
</organism>
<evidence type="ECO:0000313" key="2">
    <source>
        <dbReference type="Proteomes" id="UP000230750"/>
    </source>
</evidence>
<dbReference type="EMBL" id="MRZV01000924">
    <property type="protein sequence ID" value="PIK42564.1"/>
    <property type="molecule type" value="Genomic_DNA"/>
</dbReference>
<sequence length="220" mass="25602">MDLQIISTLLTTFPKIQSSVVEPVPEHIAIYKDNVKMANYSSIRWDWHQMTWQEYYGTGALKTKKFHFITAIHVMYYFEDLEATVHQLLDSLVDGGILFMIIRAERPQDLEFVDRFAVLGTNIFSEYNAATITKMLQRLHIKYDSIRVRSSVDITACFDKNDQEGQLLLDFIMQTIGFQDAFPAEIVKDVLQCFRSSQFSEKVEEKVLLRNDWEAIIVSK</sequence>
<gene>
    <name evidence="1" type="ORF">BSL78_20589</name>
</gene>
<dbReference type="InterPro" id="IPR029063">
    <property type="entry name" value="SAM-dependent_MTases_sf"/>
</dbReference>
<protein>
    <submittedName>
        <fullName evidence="1">Putative histamine N-methyltransferase A</fullName>
    </submittedName>
</protein>
<keyword evidence="2" id="KW-1185">Reference proteome</keyword>
<dbReference type="GO" id="GO:0008168">
    <property type="term" value="F:methyltransferase activity"/>
    <property type="evidence" value="ECO:0007669"/>
    <property type="project" value="UniProtKB-KW"/>
</dbReference>
<comment type="caution">
    <text evidence="1">The sequence shown here is derived from an EMBL/GenBank/DDBJ whole genome shotgun (WGS) entry which is preliminary data.</text>
</comment>
<name>A0A2G8K3I6_STIJA</name>
<dbReference type="Proteomes" id="UP000230750">
    <property type="component" value="Unassembled WGS sequence"/>
</dbReference>
<keyword evidence="1" id="KW-0489">Methyltransferase</keyword>
<dbReference type="Pfam" id="PF13489">
    <property type="entry name" value="Methyltransf_23"/>
    <property type="match status" value="1"/>
</dbReference>
<dbReference type="OrthoDB" id="5984880at2759"/>
<dbReference type="CDD" id="cd02440">
    <property type="entry name" value="AdoMet_MTases"/>
    <property type="match status" value="1"/>
</dbReference>
<dbReference type="Gene3D" id="3.40.50.150">
    <property type="entry name" value="Vaccinia Virus protein VP39"/>
    <property type="match status" value="1"/>
</dbReference>